<dbReference type="RefSeq" id="WP_015019701.1">
    <property type="nucleotide sequence ID" value="NC_018719.1"/>
</dbReference>
<dbReference type="InParanoid" id="K0ICS6"/>
<evidence type="ECO:0000313" key="1">
    <source>
        <dbReference type="EMBL" id="AFU59166.1"/>
    </source>
</evidence>
<dbReference type="OrthoDB" id="8019at2157"/>
<dbReference type="AlphaFoldDB" id="K0ICS6"/>
<accession>K0ICS6</accession>
<dbReference type="EMBL" id="CP002408">
    <property type="protein sequence ID" value="AFU59166.1"/>
    <property type="molecule type" value="Genomic_DNA"/>
</dbReference>
<reference evidence="1 2" key="1">
    <citation type="journal article" date="2012" name="Environ. Microbiol.">
        <title>The genome of the ammonia-oxidizing Candidatus Nitrososphaera gargensis: insights into metabolic versatility and environmental adaptations.</title>
        <authorList>
            <person name="Spang A."/>
            <person name="Poehlein A."/>
            <person name="Offre P."/>
            <person name="Zumbragel S."/>
            <person name="Haider S."/>
            <person name="Rychlik N."/>
            <person name="Nowka B."/>
            <person name="Schmeisser C."/>
            <person name="Lebedeva E.V."/>
            <person name="Rattei T."/>
            <person name="Bohm C."/>
            <person name="Schmid M."/>
            <person name="Galushko A."/>
            <person name="Hatzenpichler R."/>
            <person name="Weinmaier T."/>
            <person name="Daniel R."/>
            <person name="Schleper C."/>
            <person name="Spieck E."/>
            <person name="Streit W."/>
            <person name="Wagner M."/>
        </authorList>
    </citation>
    <scope>NUCLEOTIDE SEQUENCE [LARGE SCALE GENOMIC DNA]</scope>
    <source>
        <strain evidence="2">Ga9.2</strain>
    </source>
</reference>
<dbReference type="HOGENOM" id="CLU_1821076_0_0_2"/>
<sequence length="141" mass="15816">MEEREYFRELCMGVLQADRNIRFAGVIDDTGKLLVGEYRKDIESPLIKASRLKENVVDSNGISNSSLAGITNGTFLASRMIFALNKQFEGDLGHLNYQLTEYGKVKLLTIALSNENNYYLCVSIDPVKNCHPVVLKVLKSI</sequence>
<proteinExistence type="predicted"/>
<dbReference type="GeneID" id="13796099"/>
<organism evidence="1 2">
    <name type="scientific">Nitrososphaera gargensis (strain Ga9.2)</name>
    <dbReference type="NCBI Taxonomy" id="1237085"/>
    <lineage>
        <taxon>Archaea</taxon>
        <taxon>Nitrososphaerota</taxon>
        <taxon>Nitrososphaeria</taxon>
        <taxon>Nitrososphaerales</taxon>
        <taxon>Nitrososphaeraceae</taxon>
        <taxon>Nitrososphaera</taxon>
    </lineage>
</organism>
<name>K0ICS6_NITGG</name>
<evidence type="ECO:0008006" key="3">
    <source>
        <dbReference type="Google" id="ProtNLM"/>
    </source>
</evidence>
<dbReference type="Proteomes" id="UP000008037">
    <property type="component" value="Chromosome"/>
</dbReference>
<dbReference type="BioCyc" id="CNIT1237085:G1324-2234-MONOMER"/>
<dbReference type="KEGG" id="nga:Ngar_c22360"/>
<evidence type="ECO:0000313" key="2">
    <source>
        <dbReference type="Proteomes" id="UP000008037"/>
    </source>
</evidence>
<gene>
    <name evidence="1" type="ordered locus">Ngar_c22360</name>
</gene>
<keyword evidence="2" id="KW-1185">Reference proteome</keyword>
<protein>
    <recommendedName>
        <fullName evidence="3">Roadblock/LAMTOR2 domain-containing protein</fullName>
    </recommendedName>
</protein>